<dbReference type="Pfam" id="PF10358">
    <property type="entry name" value="NT-C2"/>
    <property type="match status" value="1"/>
</dbReference>
<dbReference type="OrthoDB" id="3681at2759"/>
<evidence type="ECO:0000256" key="1">
    <source>
        <dbReference type="SAM" id="Coils"/>
    </source>
</evidence>
<feature type="compositionally biased region" description="Low complexity" evidence="2">
    <location>
        <begin position="1"/>
        <end position="13"/>
    </location>
</feature>
<feature type="region of interest" description="Disordered" evidence="2">
    <location>
        <begin position="256"/>
        <end position="404"/>
    </location>
</feature>
<comment type="caution">
    <text evidence="4">The sequence shown here is derived from an EMBL/GenBank/DDBJ whole genome shotgun (WGS) entry which is preliminary data.</text>
</comment>
<dbReference type="InterPro" id="IPR019448">
    <property type="entry name" value="NT-C2"/>
</dbReference>
<dbReference type="Proteomes" id="UP000324585">
    <property type="component" value="Unassembled WGS sequence"/>
</dbReference>
<keyword evidence="1" id="KW-0175">Coiled coil</keyword>
<proteinExistence type="predicted"/>
<evidence type="ECO:0000256" key="2">
    <source>
        <dbReference type="SAM" id="MobiDB-lite"/>
    </source>
</evidence>
<feature type="coiled-coil region" evidence="1">
    <location>
        <begin position="410"/>
        <end position="495"/>
    </location>
</feature>
<evidence type="ECO:0000259" key="3">
    <source>
        <dbReference type="PROSITE" id="PS51840"/>
    </source>
</evidence>
<feature type="compositionally biased region" description="Basic and acidic residues" evidence="2">
    <location>
        <begin position="318"/>
        <end position="329"/>
    </location>
</feature>
<feature type="compositionally biased region" description="Low complexity" evidence="2">
    <location>
        <begin position="95"/>
        <end position="111"/>
    </location>
</feature>
<dbReference type="EMBL" id="VRMN01000008">
    <property type="protein sequence ID" value="KAA8493002.1"/>
    <property type="molecule type" value="Genomic_DNA"/>
</dbReference>
<protein>
    <recommendedName>
        <fullName evidence="3">C2 NT-type domain-containing protein</fullName>
    </recommendedName>
</protein>
<sequence>MIKSKSSKLASSLGAPGRGVSHMSQVPSKFDFSVTVHRLEQMKSSKASLLVVMERRDKLESTPCKSGVTKNGTIEFEHTINMPMTLFQAKGNAMSPSRSSGLPSKSNPGGVDAAGAAPGNFEEKLCKFAVRIGDPKGKSVGKIHINIADYARVPSGSKKVALMLNNGAKLICTIRSTFLSSGRKGPLAALQNGARSVASSGTAYTRGSGGLGGADSSIAGDDFLDGLDDFDDMDDDFDDLNGGSLPTAPVVKAKAAHVSASERNTSYSDAGSNSEGSQGFSPAASSSLTGDEPPPSTRKMISINLHANQVRVIPSPKTQEREAQRRKEAGIPQTEKSRSILSPRSKDNQLSSTGDSQTDFREFEDDPSTKLVASAKANPGSKTSQRSAGRERMDSSQSAAMVSEKDSKYLRTLRGKCDRLVDTIEENERKKYEAERKLARAREALKQLRLDQGTSATERREKKLREMLEQELAKNEELHERYDDLEAKADLVKASARTSIDRAKSIAELRLQRDELEGQLEREPNIKDVEDELKRVKAQLAAVNAEKAKIREQMRVPGVY</sequence>
<evidence type="ECO:0000313" key="4">
    <source>
        <dbReference type="EMBL" id="KAA8493002.1"/>
    </source>
</evidence>
<gene>
    <name evidence="4" type="ORF">FVE85_9274</name>
</gene>
<organism evidence="4 5">
    <name type="scientific">Porphyridium purpureum</name>
    <name type="common">Red alga</name>
    <name type="synonym">Porphyridium cruentum</name>
    <dbReference type="NCBI Taxonomy" id="35688"/>
    <lineage>
        <taxon>Eukaryota</taxon>
        <taxon>Rhodophyta</taxon>
        <taxon>Bangiophyceae</taxon>
        <taxon>Porphyridiales</taxon>
        <taxon>Porphyridiaceae</taxon>
        <taxon>Porphyridium</taxon>
    </lineage>
</organism>
<dbReference type="PROSITE" id="PS51840">
    <property type="entry name" value="C2_NT"/>
    <property type="match status" value="1"/>
</dbReference>
<evidence type="ECO:0000313" key="5">
    <source>
        <dbReference type="Proteomes" id="UP000324585"/>
    </source>
</evidence>
<dbReference type="AlphaFoldDB" id="A0A5J4YQ74"/>
<name>A0A5J4YQ74_PORPP</name>
<feature type="compositionally biased region" description="Polar residues" evidence="2">
    <location>
        <begin position="262"/>
        <end position="289"/>
    </location>
</feature>
<feature type="region of interest" description="Disordered" evidence="2">
    <location>
        <begin position="91"/>
        <end position="111"/>
    </location>
</feature>
<feature type="domain" description="C2 NT-type" evidence="3">
    <location>
        <begin position="20"/>
        <end position="182"/>
    </location>
</feature>
<reference evidence="5" key="1">
    <citation type="journal article" date="2019" name="Nat. Commun.">
        <title>Expansion of phycobilisome linker gene families in mesophilic red algae.</title>
        <authorList>
            <person name="Lee J."/>
            <person name="Kim D."/>
            <person name="Bhattacharya D."/>
            <person name="Yoon H.S."/>
        </authorList>
    </citation>
    <scope>NUCLEOTIDE SEQUENCE [LARGE SCALE GENOMIC DNA]</scope>
    <source>
        <strain evidence="5">CCMP 1328</strain>
    </source>
</reference>
<keyword evidence="5" id="KW-1185">Reference proteome</keyword>
<feature type="compositionally biased region" description="Polar residues" evidence="2">
    <location>
        <begin position="348"/>
        <end position="357"/>
    </location>
</feature>
<feature type="region of interest" description="Disordered" evidence="2">
    <location>
        <begin position="1"/>
        <end position="24"/>
    </location>
</feature>
<accession>A0A5J4YQ74</accession>
<feature type="coiled-coil region" evidence="1">
    <location>
        <begin position="526"/>
        <end position="553"/>
    </location>
</feature>